<organism evidence="4 5">
    <name type="scientific">Flavobacterium gyeonganense</name>
    <dbReference type="NCBI Taxonomy" id="1310418"/>
    <lineage>
        <taxon>Bacteria</taxon>
        <taxon>Pseudomonadati</taxon>
        <taxon>Bacteroidota</taxon>
        <taxon>Flavobacteriia</taxon>
        <taxon>Flavobacteriales</taxon>
        <taxon>Flavobacteriaceae</taxon>
        <taxon>Flavobacterium</taxon>
    </lineage>
</organism>
<dbReference type="Gene3D" id="3.20.20.520">
    <property type="entry name" value="Glycosyl hydrolase family 115"/>
    <property type="match status" value="1"/>
</dbReference>
<dbReference type="PANTHER" id="PTHR37842:SF2">
    <property type="entry name" value="GYLCOSYL HYDROLASE 115 C-TERMINAL DOMAIN-CONTAINING PROTEIN"/>
    <property type="match status" value="1"/>
</dbReference>
<keyword evidence="2" id="KW-0732">Signal</keyword>
<evidence type="ECO:0000313" key="4">
    <source>
        <dbReference type="EMBL" id="MFB9110081.1"/>
    </source>
</evidence>
<comment type="caution">
    <text evidence="4">The sequence shown here is derived from an EMBL/GenBank/DDBJ whole genome shotgun (WGS) entry which is preliminary data.</text>
</comment>
<dbReference type="Pfam" id="PF17829">
    <property type="entry name" value="GH115_C"/>
    <property type="match status" value="2"/>
</dbReference>
<dbReference type="InterPro" id="IPR042301">
    <property type="entry name" value="GH115_sf"/>
</dbReference>
<feature type="domain" description="Gylcosyl hydrolase 115 C-terminal" evidence="3">
    <location>
        <begin position="796"/>
        <end position="892"/>
    </location>
</feature>
<proteinExistence type="predicted"/>
<dbReference type="InterPro" id="IPR029018">
    <property type="entry name" value="Hex-like_dom2"/>
</dbReference>
<feature type="signal peptide" evidence="2">
    <location>
        <begin position="1"/>
        <end position="25"/>
    </location>
</feature>
<dbReference type="Proteomes" id="UP001589562">
    <property type="component" value="Unassembled WGS sequence"/>
</dbReference>
<dbReference type="GO" id="GO:0016787">
    <property type="term" value="F:hydrolase activity"/>
    <property type="evidence" value="ECO:0007669"/>
    <property type="project" value="UniProtKB-KW"/>
</dbReference>
<keyword evidence="5" id="KW-1185">Reference proteome</keyword>
<evidence type="ECO:0000256" key="1">
    <source>
        <dbReference type="ARBA" id="ARBA00022801"/>
    </source>
</evidence>
<protein>
    <submittedName>
        <fullName evidence="4">Glycosyl hydrolase 115 family protein</fullName>
    </submittedName>
</protein>
<evidence type="ECO:0000256" key="2">
    <source>
        <dbReference type="SAM" id="SignalP"/>
    </source>
</evidence>
<dbReference type="EMBL" id="JBHMFE010000020">
    <property type="protein sequence ID" value="MFB9110081.1"/>
    <property type="molecule type" value="Genomic_DNA"/>
</dbReference>
<feature type="domain" description="Gylcosyl hydrolase 115 C-terminal" evidence="3">
    <location>
        <begin position="936"/>
        <end position="985"/>
    </location>
</feature>
<evidence type="ECO:0000313" key="5">
    <source>
        <dbReference type="Proteomes" id="UP001589562"/>
    </source>
</evidence>
<name>A0ABV5HF72_9FLAO</name>
<gene>
    <name evidence="4" type="ORF">ACFFVK_15965</name>
</gene>
<reference evidence="4 5" key="1">
    <citation type="submission" date="2024-09" db="EMBL/GenBank/DDBJ databases">
        <authorList>
            <person name="Sun Q."/>
            <person name="Mori K."/>
        </authorList>
    </citation>
    <scope>NUCLEOTIDE SEQUENCE [LARGE SCALE GENOMIC DNA]</scope>
    <source>
        <strain evidence="4 5">CECT 8365</strain>
    </source>
</reference>
<accession>A0ABV5HF72</accession>
<dbReference type="Gene3D" id="1.20.58.2150">
    <property type="match status" value="1"/>
</dbReference>
<dbReference type="InterPro" id="IPR041437">
    <property type="entry name" value="GH115_C"/>
</dbReference>
<dbReference type="SUPFAM" id="SSF55545">
    <property type="entry name" value="beta-N-acetylhexosaminidase-like domain"/>
    <property type="match status" value="1"/>
</dbReference>
<evidence type="ECO:0000259" key="3">
    <source>
        <dbReference type="Pfam" id="PF17829"/>
    </source>
</evidence>
<sequence length="992" mass="112477">MNLNKLKAILLILGIMLFKPFQVIAADKSDYKTPPQYVEYKASKNAFSIVVNGKSASIYLDDSDWKGVIRAANDLADDVRKVSQIKPDIFHKSIYPAKGAILIGTIGKSKIIDQLIADKKIDVSEIKGQWESFIIQTVDGNLVVAGSDKRGTIYGIYDMSEKIGVSPWYFWADVPAKKSNQLFVKAGRYVQESPKVKYRGIFINDEWPSFGGWASIKFGGINSKMYVNMFELLLRLKANYMWPAMWSSAFNEDDPMSPALADEYGIVMGTSHHEPMMRSQKEYTKRKQEIGDWDFVKNSTNLEKFWFEGLNRNKNYENLITMSMRGDGDVAMGKGNDLDNIKTLENVIKSQRDIIQKVYNDDPANHPQLWAIFTEVQRYYDAGFNVPDDITLLFCDNNWGYIRRIAPPKEKNRKGGSGLYYHIDMNGGPNNDRWVNTTTIPKLQEQFNLAYQSGLDRIWIVNVGDLKPKELPIDFIMHFAWNPDAYPASKTMDYTINWAKGIFGKEHAEEIADIVSKYSKYNLLRKAEVQTPQIFSYVNHNEADRMLQLWKDVTAKAEALEAKIAPELKDTYYQLVLYPTKASAGVAEIYLSAGKNQLYAKQGRVSANDYAQKAKDLFALDKKLSDYYNGPMSNGKWKNMMSDIHIGYTTWQMPKENKLPELKEVMRLAEPAMGIATEGSEAAWPANQEKLQLPVFDILKKQSYYIDVFNRGTGSFEFEAKANQPWIKLSSNKGKVEKDVRILVDVDWKKLSEGKSTGIVEIKKDNEIIAVSVNAVKAALPKLKEPFFGNFTGEFTIPAYQFNANKPGKDAKWIVLPDLGKGKANMGISYVTARNITTEDGATLEYKVFLPTTGKSTVCLGILPTQDVYPQRGLRIGVTLDDQTPQVLDARKGFHDEFKEYTPEILARSSVLKPYPAINKNIALIGAGQFRRNEIFDNMRWLDFEIDVKEPGIHTLKVIMIDPEIVLEKIVVNPDNNYPSYFGAPPVLHNSK</sequence>
<dbReference type="InterPro" id="IPR031924">
    <property type="entry name" value="GH115"/>
</dbReference>
<dbReference type="Pfam" id="PF15979">
    <property type="entry name" value="Glyco_hydro_115"/>
    <property type="match status" value="1"/>
</dbReference>
<keyword evidence="1 4" id="KW-0378">Hydrolase</keyword>
<dbReference type="RefSeq" id="WP_278009899.1">
    <property type="nucleotide sequence ID" value="NZ_CP121112.1"/>
</dbReference>
<dbReference type="Gene3D" id="3.30.379.10">
    <property type="entry name" value="Chitobiase/beta-hexosaminidase domain 2-like"/>
    <property type="match status" value="1"/>
</dbReference>
<dbReference type="PANTHER" id="PTHR37842">
    <property type="match status" value="1"/>
</dbReference>
<dbReference type="Gene3D" id="2.60.120.1620">
    <property type="match status" value="1"/>
</dbReference>
<feature type="chain" id="PRO_5046279099" evidence="2">
    <location>
        <begin position="26"/>
        <end position="992"/>
    </location>
</feature>